<name>A0AAD3MI85_LATJO</name>
<feature type="compositionally biased region" description="Polar residues" evidence="1">
    <location>
        <begin position="74"/>
        <end position="83"/>
    </location>
</feature>
<feature type="compositionally biased region" description="Polar residues" evidence="1">
    <location>
        <begin position="194"/>
        <end position="203"/>
    </location>
</feature>
<gene>
    <name evidence="2" type="ORF">AKAME5_000773600</name>
</gene>
<evidence type="ECO:0000313" key="2">
    <source>
        <dbReference type="EMBL" id="GLD55212.1"/>
    </source>
</evidence>
<dbReference type="InterPro" id="IPR051853">
    <property type="entry name" value="SH2-Ras-GEF_adapter"/>
</dbReference>
<evidence type="ECO:0000256" key="1">
    <source>
        <dbReference type="SAM" id="MobiDB-lite"/>
    </source>
</evidence>
<accession>A0AAD3MI85</accession>
<dbReference type="EMBL" id="BRZM01000021">
    <property type="protein sequence ID" value="GLD55212.1"/>
    <property type="molecule type" value="Genomic_DNA"/>
</dbReference>
<feature type="compositionally biased region" description="Basic and acidic residues" evidence="1">
    <location>
        <begin position="141"/>
        <end position="160"/>
    </location>
</feature>
<reference evidence="2" key="1">
    <citation type="submission" date="2022-08" db="EMBL/GenBank/DDBJ databases">
        <title>Genome sequencing of akame (Lates japonicus).</title>
        <authorList>
            <person name="Hashiguchi Y."/>
            <person name="Takahashi H."/>
        </authorList>
    </citation>
    <scope>NUCLEOTIDE SEQUENCE</scope>
    <source>
        <strain evidence="2">Kochi</strain>
    </source>
</reference>
<keyword evidence="3" id="KW-1185">Reference proteome</keyword>
<evidence type="ECO:0000313" key="3">
    <source>
        <dbReference type="Proteomes" id="UP001279410"/>
    </source>
</evidence>
<comment type="caution">
    <text evidence="2">The sequence shown here is derived from an EMBL/GenBank/DDBJ whole genome shotgun (WGS) entry which is preliminary data.</text>
</comment>
<feature type="non-terminal residue" evidence="2">
    <location>
        <position position="1"/>
    </location>
</feature>
<dbReference type="PANTHER" id="PTHR14247:SF6">
    <property type="entry name" value="SH2 DOMAIN-CONTAINING PROTEIN 3C"/>
    <property type="match status" value="1"/>
</dbReference>
<organism evidence="2 3">
    <name type="scientific">Lates japonicus</name>
    <name type="common">Japanese lates</name>
    <dbReference type="NCBI Taxonomy" id="270547"/>
    <lineage>
        <taxon>Eukaryota</taxon>
        <taxon>Metazoa</taxon>
        <taxon>Chordata</taxon>
        <taxon>Craniata</taxon>
        <taxon>Vertebrata</taxon>
        <taxon>Euteleostomi</taxon>
        <taxon>Actinopterygii</taxon>
        <taxon>Neopterygii</taxon>
        <taxon>Teleostei</taxon>
        <taxon>Neoteleostei</taxon>
        <taxon>Acanthomorphata</taxon>
        <taxon>Carangaria</taxon>
        <taxon>Carangaria incertae sedis</taxon>
        <taxon>Centropomidae</taxon>
        <taxon>Lates</taxon>
    </lineage>
</organism>
<protein>
    <submittedName>
        <fullName evidence="2">SH2 domain-containing protein 3C-like isoform X1</fullName>
    </submittedName>
</protein>
<dbReference type="PANTHER" id="PTHR14247">
    <property type="entry name" value="BREAST CANCER ANTI-ESTROGEN RESISTANCE PROTEIN 3 HOMOLOG-LIKE PROTEIN"/>
    <property type="match status" value="1"/>
</dbReference>
<proteinExistence type="predicted"/>
<sequence>MSMRKLSFKWFGSLTNLSFRRSSDKSDSKSSKLKSEGLPGDDSDSATVSTKILAPVAETTVDDLGAMRPRTASYVRSSESYTHMGTLPRLLRMKRDKSNKGGPSNSKKSKDKSNISRSQSQRPVRDKDHAPPRIKAASFKEAGDEAAGKADTRPDQHSLTDPKTQLKPTDEVDVKTTQNITSEPEGVCEDVSPSGGSNATIQPETCKEQEITQAAADLNPEETHMEPAESQADYVQFSKEKYLLESPPEKLRKELEEELKLSPADIRSHGWYHGHIPRE</sequence>
<feature type="region of interest" description="Disordered" evidence="1">
    <location>
        <begin position="20"/>
        <end position="49"/>
    </location>
</feature>
<feature type="compositionally biased region" description="Basic and acidic residues" evidence="1">
    <location>
        <begin position="21"/>
        <end position="35"/>
    </location>
</feature>
<feature type="region of interest" description="Disordered" evidence="1">
    <location>
        <begin position="64"/>
        <end position="203"/>
    </location>
</feature>
<dbReference type="AlphaFoldDB" id="A0AAD3MI85"/>
<dbReference type="Proteomes" id="UP001279410">
    <property type="component" value="Unassembled WGS sequence"/>
</dbReference>